<evidence type="ECO:0000313" key="2">
    <source>
        <dbReference type="EMBL" id="EIT78203.1"/>
    </source>
</evidence>
<reference evidence="3" key="2">
    <citation type="submission" date="2012-06" db="EMBL/GenBank/DDBJ databases">
        <title>Comparative genomic analyses of Aspergillus oryzae 3.042 and A. oryzae RIB40 for soy-sauce fermentation.</title>
        <authorList>
            <person name="Zhao G."/>
            <person name="Hou L."/>
            <person name="Wang C."/>
            <person name="Cao X."/>
        </authorList>
    </citation>
    <scope>NUCLEOTIDE SEQUENCE [LARGE SCALE GENOMIC DNA]</scope>
    <source>
        <strain evidence="3">3.042</strain>
    </source>
</reference>
<organism evidence="2 3">
    <name type="scientific">Aspergillus oryzae (strain 3.042)</name>
    <name type="common">Yellow koji mold</name>
    <dbReference type="NCBI Taxonomy" id="1160506"/>
    <lineage>
        <taxon>Eukaryota</taxon>
        <taxon>Fungi</taxon>
        <taxon>Dikarya</taxon>
        <taxon>Ascomycota</taxon>
        <taxon>Pezizomycotina</taxon>
        <taxon>Eurotiomycetes</taxon>
        <taxon>Eurotiomycetidae</taxon>
        <taxon>Eurotiales</taxon>
        <taxon>Aspergillaceae</taxon>
        <taxon>Aspergillus</taxon>
        <taxon>Aspergillus subgen. Circumdati</taxon>
    </lineage>
</organism>
<reference evidence="2 3" key="1">
    <citation type="journal article" date="2012" name="Eukaryot. Cell">
        <title>Draft genome sequence of Aspergillus oryzae strain 3.042.</title>
        <authorList>
            <person name="Zhao G."/>
            <person name="Yao Y."/>
            <person name="Qi W."/>
            <person name="Wang C."/>
            <person name="Hou L."/>
            <person name="Zeng B."/>
            <person name="Cao X."/>
        </authorList>
    </citation>
    <scope>NUCLEOTIDE SEQUENCE [LARGE SCALE GENOMIC DNA]</scope>
    <source>
        <strain evidence="2 3">3.042</strain>
    </source>
</reference>
<proteinExistence type="predicted"/>
<comment type="caution">
    <text evidence="2">The sequence shown here is derived from an EMBL/GenBank/DDBJ whole genome shotgun (WGS) entry which is preliminary data.</text>
</comment>
<dbReference type="AlphaFoldDB" id="I8TVJ3"/>
<dbReference type="OrthoDB" id="5375886at2759"/>
<feature type="compositionally biased region" description="Polar residues" evidence="1">
    <location>
        <begin position="56"/>
        <end position="68"/>
    </location>
</feature>
<sequence length="148" mass="16493">MLGRQPRQSVFKKEISKQAGNYLRSGFHTHSTNSRMLHRSRAHLSRPKMFCHMAKQYNSPPSTLYTRNNKSKTPKMSAPNSGRQSPPPEKQTGAQQQDPVASGHTQHGIHGDSKGASEDTKLHGLESNPKHPLEDIEAKKFEKGTGNQ</sequence>
<evidence type="ECO:0000313" key="3">
    <source>
        <dbReference type="Proteomes" id="UP000002812"/>
    </source>
</evidence>
<accession>I8TVJ3</accession>
<evidence type="ECO:0000256" key="1">
    <source>
        <dbReference type="SAM" id="MobiDB-lite"/>
    </source>
</evidence>
<feature type="region of interest" description="Disordered" evidence="1">
    <location>
        <begin position="24"/>
        <end position="148"/>
    </location>
</feature>
<feature type="compositionally biased region" description="Polar residues" evidence="1">
    <location>
        <begin position="92"/>
        <end position="105"/>
    </location>
</feature>
<feature type="compositionally biased region" description="Basic and acidic residues" evidence="1">
    <location>
        <begin position="109"/>
        <end position="148"/>
    </location>
</feature>
<gene>
    <name evidence="2" type="ORF">Ao3042_05559</name>
</gene>
<dbReference type="EMBL" id="AKHY01000140">
    <property type="protein sequence ID" value="EIT78203.1"/>
    <property type="molecule type" value="Genomic_DNA"/>
</dbReference>
<feature type="compositionally biased region" description="Basic residues" evidence="1">
    <location>
        <begin position="36"/>
        <end position="46"/>
    </location>
</feature>
<dbReference type="HOGENOM" id="CLU_1767690_0_0_1"/>
<dbReference type="Proteomes" id="UP000002812">
    <property type="component" value="Unassembled WGS sequence"/>
</dbReference>
<protein>
    <submittedName>
        <fullName evidence="2">Uncharacterized protein</fullName>
    </submittedName>
</protein>
<name>I8TVJ3_ASPO3</name>